<sequence>MKTFIITLLLVPAFLLTANAQNLTTADDVLNAYYKAVGGKKALLAIKDISWKGTTGNSDAGFPTVNKFKPPLKQATTLTNAQGQAIYTFISDGKEAFMAFGDNKTPMSRAVMDRFMITMQIMPELYLAGQGVKTTFAGKEAVEGKEAYKLTHTMPDGSTWSTYYDTQTGLKVKLYVPGQSVGDINLYSDYREVKGIKLPFMIHSGSNILKIESYQLNTGISDSEFIIP</sequence>
<feature type="chain" id="PRO_5010189590" description="Outer membrane lipoprotein-sorting protein" evidence="1">
    <location>
        <begin position="21"/>
        <end position="228"/>
    </location>
</feature>
<name>A0A1S2VBW9_9BACT</name>
<keyword evidence="3" id="KW-1185">Reference proteome</keyword>
<proteinExistence type="predicted"/>
<dbReference type="OrthoDB" id="9811314at2"/>
<dbReference type="AlphaFoldDB" id="A0A1S2VBW9"/>
<comment type="caution">
    <text evidence="2">The sequence shown here is derived from an EMBL/GenBank/DDBJ whole genome shotgun (WGS) entry which is preliminary data.</text>
</comment>
<keyword evidence="1" id="KW-0732">Signal</keyword>
<evidence type="ECO:0000256" key="1">
    <source>
        <dbReference type="SAM" id="SignalP"/>
    </source>
</evidence>
<evidence type="ECO:0000313" key="3">
    <source>
        <dbReference type="Proteomes" id="UP000181790"/>
    </source>
</evidence>
<feature type="signal peptide" evidence="1">
    <location>
        <begin position="1"/>
        <end position="20"/>
    </location>
</feature>
<dbReference type="RefSeq" id="WP_071506107.1">
    <property type="nucleotide sequence ID" value="NZ_MORL01000026.1"/>
</dbReference>
<dbReference type="Proteomes" id="UP000181790">
    <property type="component" value="Unassembled WGS sequence"/>
</dbReference>
<protein>
    <recommendedName>
        <fullName evidence="4">Outer membrane lipoprotein-sorting protein</fullName>
    </recommendedName>
</protein>
<gene>
    <name evidence="2" type="ORF">BLX24_25730</name>
</gene>
<evidence type="ECO:0000313" key="2">
    <source>
        <dbReference type="EMBL" id="OIN56203.1"/>
    </source>
</evidence>
<reference evidence="2 3" key="1">
    <citation type="submission" date="2016-10" db="EMBL/GenBank/DDBJ databases">
        <title>Arsenicibacter rosenii gen. nov., sp. nov., an efficient arsenic-methylating bacterium isolated from an arsenic-contaminated paddy soil.</title>
        <authorList>
            <person name="Huang K."/>
        </authorList>
    </citation>
    <scope>NUCLEOTIDE SEQUENCE [LARGE SCALE GENOMIC DNA]</scope>
    <source>
        <strain evidence="2 3">SM-1</strain>
    </source>
</reference>
<dbReference type="EMBL" id="MORL01000026">
    <property type="protein sequence ID" value="OIN56203.1"/>
    <property type="molecule type" value="Genomic_DNA"/>
</dbReference>
<accession>A0A1S2VBW9</accession>
<organism evidence="2 3">
    <name type="scientific">Arsenicibacter rosenii</name>
    <dbReference type="NCBI Taxonomy" id="1750698"/>
    <lineage>
        <taxon>Bacteria</taxon>
        <taxon>Pseudomonadati</taxon>
        <taxon>Bacteroidota</taxon>
        <taxon>Cytophagia</taxon>
        <taxon>Cytophagales</taxon>
        <taxon>Spirosomataceae</taxon>
        <taxon>Arsenicibacter</taxon>
    </lineage>
</organism>
<evidence type="ECO:0008006" key="4">
    <source>
        <dbReference type="Google" id="ProtNLM"/>
    </source>
</evidence>